<feature type="compositionally biased region" description="Gly residues" evidence="1">
    <location>
        <begin position="224"/>
        <end position="241"/>
    </location>
</feature>
<dbReference type="Proteomes" id="UP000018291">
    <property type="component" value="Unassembled WGS sequence"/>
</dbReference>
<evidence type="ECO:0000313" key="3">
    <source>
        <dbReference type="EMBL" id="CCM65797.1"/>
    </source>
</evidence>
<comment type="caution">
    <text evidence="3">The sequence shown here is derived from an EMBL/GenBank/DDBJ whole genome shotgun (WGS) entry which is preliminary data.</text>
</comment>
<proteinExistence type="predicted"/>
<name>R4Z7N1_9ACTN</name>
<keyword evidence="2" id="KW-1133">Transmembrane helix</keyword>
<feature type="region of interest" description="Disordered" evidence="1">
    <location>
        <begin position="187"/>
        <end position="241"/>
    </location>
</feature>
<reference evidence="3 4" key="1">
    <citation type="journal article" date="2013" name="ISME J.">
        <title>Metabolic model for the filamentous 'Candidatus Microthrix parvicella' based on genomic and metagenomic analyses.</title>
        <authorList>
            <person name="Jon McIlroy S."/>
            <person name="Kristiansen R."/>
            <person name="Albertsen M."/>
            <person name="Michael Karst S."/>
            <person name="Rossetti S."/>
            <person name="Lund Nielsen J."/>
            <person name="Tandoi V."/>
            <person name="James Seviour R."/>
            <person name="Nielsen P.H."/>
        </authorList>
    </citation>
    <scope>NUCLEOTIDE SEQUENCE [LARGE SCALE GENOMIC DNA]</scope>
    <source>
        <strain evidence="3 4">RN1</strain>
    </source>
</reference>
<accession>R4Z7N1</accession>
<protein>
    <submittedName>
        <fullName evidence="3">Uncharacterized protein</fullName>
    </submittedName>
</protein>
<dbReference type="AlphaFoldDB" id="R4Z7N1"/>
<gene>
    <name evidence="3" type="ORF">BN381_80327</name>
</gene>
<keyword evidence="4" id="KW-1185">Reference proteome</keyword>
<evidence type="ECO:0000256" key="2">
    <source>
        <dbReference type="SAM" id="Phobius"/>
    </source>
</evidence>
<evidence type="ECO:0000313" key="4">
    <source>
        <dbReference type="Proteomes" id="UP000018291"/>
    </source>
</evidence>
<evidence type="ECO:0000256" key="1">
    <source>
        <dbReference type="SAM" id="MobiDB-lite"/>
    </source>
</evidence>
<dbReference type="EMBL" id="CANL01000078">
    <property type="protein sequence ID" value="CCM65797.1"/>
    <property type="molecule type" value="Genomic_DNA"/>
</dbReference>
<feature type="transmembrane region" description="Helical" evidence="2">
    <location>
        <begin position="153"/>
        <end position="179"/>
    </location>
</feature>
<feature type="compositionally biased region" description="Pro residues" evidence="1">
    <location>
        <begin position="198"/>
        <end position="207"/>
    </location>
</feature>
<dbReference type="HOGENOM" id="CLU_1150222_0_0_11"/>
<keyword evidence="2" id="KW-0812">Transmembrane</keyword>
<keyword evidence="2" id="KW-0472">Membrane</keyword>
<sequence length="241" mass="25477">MRWSMGLLWAAGVAVMLGFLTTQWLSDGSAERLGSPSKNAVARERVPSSESFTVDRPGTYDLYYEQEAPSVGVPRSLDVTISSEVGELSLDTPDTVFSTSVDQRSYITFRTVTIPRSGTYTLDVKSGANAKEDAPNSDDRVVVDRVDRSTDALWVLLGLTPAAAGMALGACLVAASVWLRSRTLKSLRGSDGQGQGPPDHPWGPPASQPFRDVSPPPDASGPSGPHGDGDLGNQGTGDRGD</sequence>
<organism evidence="3 4">
    <name type="scientific">Candidatus Neomicrothrix parvicella RN1</name>
    <dbReference type="NCBI Taxonomy" id="1229780"/>
    <lineage>
        <taxon>Bacteria</taxon>
        <taxon>Bacillati</taxon>
        <taxon>Actinomycetota</taxon>
        <taxon>Acidimicrobiia</taxon>
        <taxon>Acidimicrobiales</taxon>
        <taxon>Microthrixaceae</taxon>
        <taxon>Candidatus Neomicrothrix</taxon>
    </lineage>
</organism>
<dbReference type="STRING" id="1229780.BN381_80327"/>
<dbReference type="RefSeq" id="WP_012230861.1">
    <property type="nucleotide sequence ID" value="NZ_HG422565.1"/>
</dbReference>